<protein>
    <submittedName>
        <fullName evidence="2">DUF2961 domain-containing protein</fullName>
    </submittedName>
</protein>
<organism evidence="2 3">
    <name type="scientific">Breznakiella homolactica</name>
    <dbReference type="NCBI Taxonomy" id="2798577"/>
    <lineage>
        <taxon>Bacteria</taxon>
        <taxon>Pseudomonadati</taxon>
        <taxon>Spirochaetota</taxon>
        <taxon>Spirochaetia</taxon>
        <taxon>Spirochaetales</taxon>
        <taxon>Breznakiellaceae</taxon>
        <taxon>Breznakiella</taxon>
    </lineage>
</organism>
<dbReference type="KEGG" id="bhc:JFL75_15865"/>
<evidence type="ECO:0000313" key="2">
    <source>
        <dbReference type="EMBL" id="QQO08396.1"/>
    </source>
</evidence>
<feature type="compositionally biased region" description="Gly residues" evidence="1">
    <location>
        <begin position="27"/>
        <end position="39"/>
    </location>
</feature>
<accession>A0A7T7XLC0</accession>
<evidence type="ECO:0000256" key="1">
    <source>
        <dbReference type="SAM" id="MobiDB-lite"/>
    </source>
</evidence>
<proteinExistence type="predicted"/>
<dbReference type="RefSeq" id="WP_215625702.1">
    <property type="nucleotide sequence ID" value="NZ_CP067089.2"/>
</dbReference>
<reference evidence="2" key="1">
    <citation type="submission" date="2021-01" db="EMBL/GenBank/DDBJ databases">
        <title>Description of Breznakiella homolactica.</title>
        <authorList>
            <person name="Song Y."/>
            <person name="Brune A."/>
        </authorList>
    </citation>
    <scope>NUCLEOTIDE SEQUENCE</scope>
    <source>
        <strain evidence="2">RmG30</strain>
    </source>
</reference>
<feature type="region of interest" description="Disordered" evidence="1">
    <location>
        <begin position="1"/>
        <end position="39"/>
    </location>
</feature>
<dbReference type="EMBL" id="CP067089">
    <property type="protein sequence ID" value="QQO08396.1"/>
    <property type="molecule type" value="Genomic_DNA"/>
</dbReference>
<keyword evidence="3" id="KW-1185">Reference proteome</keyword>
<gene>
    <name evidence="2" type="ORF">JFL75_15865</name>
</gene>
<dbReference type="Pfam" id="PF11175">
    <property type="entry name" value="DUF2961"/>
    <property type="match status" value="1"/>
</dbReference>
<dbReference type="AlphaFoldDB" id="A0A7T7XLC0"/>
<dbReference type="Gene3D" id="2.60.120.1390">
    <property type="match status" value="1"/>
</dbReference>
<sequence length="366" mass="41516">MLYSGLNGLPFVKNEESRSVSPENPGGSKGGGGKAAGKLGPGRKGRAYIDIDQGETAVLADIEGPGVINHIWITVQDKTDKGVFVLRDFVLRMYWDDEQTPSVEVPLGDFFCNGFSTKCNVYSMPILVAPYGGFNSFFSMPFRRRARITIENQHPGPMHAFFYTVNYSLVPELPPETAYFHAQWRRERVTEIGRDYVIADGIRGTGHYVGTYLAWTALERYWWGEGEIKCYIDGDTDFPTICGTGVEDYVGGAWGFYELDESGYFRTEESTYCSPFMGYPFYSKIDNTRPKAYGYDALPMHGLYRWHILDPIRFKEDFLITVQQIGHDGDTLFERSDDIASTAYWYQMEPHGAFPALPPAEQRRPR</sequence>
<name>A0A7T7XLC0_9SPIR</name>
<evidence type="ECO:0000313" key="3">
    <source>
        <dbReference type="Proteomes" id="UP000595917"/>
    </source>
</evidence>
<dbReference type="InterPro" id="IPR021345">
    <property type="entry name" value="DUF2961"/>
</dbReference>
<dbReference type="Proteomes" id="UP000595917">
    <property type="component" value="Chromosome"/>
</dbReference>